<evidence type="ECO:0000259" key="10">
    <source>
        <dbReference type="Pfam" id="PF14630"/>
    </source>
</evidence>
<dbReference type="EMBL" id="JACVVK020000043">
    <property type="protein sequence ID" value="KAK7499500.1"/>
    <property type="molecule type" value="Genomic_DNA"/>
</dbReference>
<dbReference type="InterPro" id="IPR047088">
    <property type="entry name" value="ORC5_C"/>
</dbReference>
<feature type="domain" description="Origin recognition complex subunit 5 C-terminal" evidence="10">
    <location>
        <begin position="447"/>
        <end position="577"/>
    </location>
</feature>
<evidence type="ECO:0000256" key="4">
    <source>
        <dbReference type="ARBA" id="ARBA00022741"/>
    </source>
</evidence>
<dbReference type="AlphaFoldDB" id="A0ABD0LJD1"/>
<evidence type="ECO:0000256" key="3">
    <source>
        <dbReference type="ARBA" id="ARBA00022705"/>
    </source>
</evidence>
<comment type="caution">
    <text evidence="12">The sequence shown here is derived from an EMBL/GenBank/DDBJ whole genome shotgun (WGS) entry which is preliminary data.</text>
</comment>
<dbReference type="Pfam" id="PF14630">
    <property type="entry name" value="ORC5_C"/>
    <property type="match status" value="1"/>
</dbReference>
<comment type="similarity">
    <text evidence="2">Belongs to the ORC5 family.</text>
</comment>
<dbReference type="PANTHER" id="PTHR12705:SF0">
    <property type="entry name" value="ORIGIN RECOGNITION COMPLEX SUBUNIT 5"/>
    <property type="match status" value="1"/>
</dbReference>
<protein>
    <recommendedName>
        <fullName evidence="7">Origin recognition complex subunit 5</fullName>
    </recommendedName>
</protein>
<keyword evidence="3" id="KW-0235">DNA replication</keyword>
<dbReference type="InterPro" id="IPR020796">
    <property type="entry name" value="ORC5"/>
</dbReference>
<accession>A0ABD0LJD1</accession>
<dbReference type="Pfam" id="PF21639">
    <property type="entry name" value="ORC5_lid"/>
    <property type="match status" value="1"/>
</dbReference>
<evidence type="ECO:0000256" key="2">
    <source>
        <dbReference type="ARBA" id="ARBA00006269"/>
    </source>
</evidence>
<dbReference type="GO" id="GO:0005634">
    <property type="term" value="C:nucleus"/>
    <property type="evidence" value="ECO:0007669"/>
    <property type="project" value="UniProtKB-SubCell"/>
</dbReference>
<dbReference type="InterPro" id="IPR041664">
    <property type="entry name" value="AAA_16"/>
</dbReference>
<evidence type="ECO:0000313" key="13">
    <source>
        <dbReference type="Proteomes" id="UP001519460"/>
    </source>
</evidence>
<keyword evidence="4" id="KW-0547">Nucleotide-binding</keyword>
<keyword evidence="13" id="KW-1185">Reference proteome</keyword>
<evidence type="ECO:0000256" key="8">
    <source>
        <dbReference type="SAM" id="MobiDB-lite"/>
    </source>
</evidence>
<feature type="region of interest" description="Disordered" evidence="8">
    <location>
        <begin position="301"/>
        <end position="338"/>
    </location>
</feature>
<keyword evidence="6" id="KW-0539">Nucleus</keyword>
<reference evidence="12 13" key="1">
    <citation type="journal article" date="2023" name="Sci. Data">
        <title>Genome assembly of the Korean intertidal mud-creeper Batillaria attramentaria.</title>
        <authorList>
            <person name="Patra A.K."/>
            <person name="Ho P.T."/>
            <person name="Jun S."/>
            <person name="Lee S.J."/>
            <person name="Kim Y."/>
            <person name="Won Y.J."/>
        </authorList>
    </citation>
    <scope>NUCLEOTIDE SEQUENCE [LARGE SCALE GENOMIC DNA]</scope>
    <source>
        <strain evidence="12">Wonlab-2016</strain>
    </source>
</reference>
<dbReference type="Pfam" id="PF13191">
    <property type="entry name" value="AAA_16"/>
    <property type="match status" value="1"/>
</dbReference>
<dbReference type="GO" id="GO:0005524">
    <property type="term" value="F:ATP binding"/>
    <property type="evidence" value="ECO:0007669"/>
    <property type="project" value="UniProtKB-KW"/>
</dbReference>
<evidence type="ECO:0000313" key="12">
    <source>
        <dbReference type="EMBL" id="KAK7499500.1"/>
    </source>
</evidence>
<evidence type="ECO:0000256" key="7">
    <source>
        <dbReference type="ARBA" id="ARBA00069657"/>
    </source>
</evidence>
<proteinExistence type="inferred from homology"/>
<evidence type="ECO:0000259" key="11">
    <source>
        <dbReference type="Pfam" id="PF21639"/>
    </source>
</evidence>
<sequence>MESMEGKGTTDQQPVCHCWGHDSALVNYLRQQIRCRDPQIDLLLSLFGERTHLTPASIFLYGHTATGKTYMVSMILSTLQLPAVSVNCVECYSSRFLFEYILNNLPGRDDAAVSVTCDNMNDFVRLLKQGVSSQNLQDQTLYIVLDRAERLREMDINILPALLRMQELTGLNICTLFLSEIVWEKFQYGTAFCDPVVVYMPDYTQEELMQIMLLDCPSSQSEDLYRNYVSLFLSVFYRVCRDLRELRHMALLNFPKYTEPVEKGEASEKDMRKLWRNIEPHLKKALQTVYLREVSSAQWEEMQRSQVSEDEAGPATATPFPPVDQSRFPPGTRAPAANTLPLHVTGRLLLEAGVPRLITGAAPTIGNIAPGGTPALATLPGATHPRTPGVPHAHATTPHAIPADDAVRSEELVGPCLSASLLSGKLDKYRLPGTFCPSLRLSIPVELPYYSKYLLVAAYLASYNPVVSDKRFFCKNAGKISRRSKLIKKHERASNHLLGPKPFPMDRLLAIFYSIIEDKIAPSACIFSQITSLVSLHLLGQTCADSQIDMPRYKCLVSLDFIRSVARTIGFDVMKYLYDFI</sequence>
<dbReference type="FunFam" id="3.40.50.300:FF:000673">
    <property type="entry name" value="Origin recognition complex subunit 5"/>
    <property type="match status" value="1"/>
</dbReference>
<dbReference type="SUPFAM" id="SSF52540">
    <property type="entry name" value="P-loop containing nucleoside triphosphate hydrolases"/>
    <property type="match status" value="1"/>
</dbReference>
<comment type="subcellular location">
    <subcellularLocation>
        <location evidence="1">Nucleus</location>
    </subcellularLocation>
</comment>
<organism evidence="12 13">
    <name type="scientific">Batillaria attramentaria</name>
    <dbReference type="NCBI Taxonomy" id="370345"/>
    <lineage>
        <taxon>Eukaryota</taxon>
        <taxon>Metazoa</taxon>
        <taxon>Spiralia</taxon>
        <taxon>Lophotrochozoa</taxon>
        <taxon>Mollusca</taxon>
        <taxon>Gastropoda</taxon>
        <taxon>Caenogastropoda</taxon>
        <taxon>Sorbeoconcha</taxon>
        <taxon>Cerithioidea</taxon>
        <taxon>Batillariidae</taxon>
        <taxon>Batillaria</taxon>
    </lineage>
</organism>
<feature type="domain" description="Orc1-like AAA ATPase" evidence="9">
    <location>
        <begin position="33"/>
        <end position="174"/>
    </location>
</feature>
<dbReference type="InterPro" id="IPR048866">
    <property type="entry name" value="ORC5_lid"/>
</dbReference>
<dbReference type="Gene3D" id="3.40.50.300">
    <property type="entry name" value="P-loop containing nucleotide triphosphate hydrolases"/>
    <property type="match status" value="1"/>
</dbReference>
<dbReference type="InterPro" id="IPR027417">
    <property type="entry name" value="P-loop_NTPase"/>
</dbReference>
<evidence type="ECO:0000256" key="5">
    <source>
        <dbReference type="ARBA" id="ARBA00022840"/>
    </source>
</evidence>
<name>A0ABD0LJD1_9CAEN</name>
<gene>
    <name evidence="12" type="ORF">BaRGS_00009152</name>
</gene>
<feature type="domain" description="ORC5 lid" evidence="11">
    <location>
        <begin position="225"/>
        <end position="292"/>
    </location>
</feature>
<evidence type="ECO:0000259" key="9">
    <source>
        <dbReference type="Pfam" id="PF13191"/>
    </source>
</evidence>
<evidence type="ECO:0000256" key="6">
    <source>
        <dbReference type="ARBA" id="ARBA00023242"/>
    </source>
</evidence>
<keyword evidence="5" id="KW-0067">ATP-binding</keyword>
<dbReference type="GO" id="GO:0006260">
    <property type="term" value="P:DNA replication"/>
    <property type="evidence" value="ECO:0007669"/>
    <property type="project" value="UniProtKB-KW"/>
</dbReference>
<evidence type="ECO:0000256" key="1">
    <source>
        <dbReference type="ARBA" id="ARBA00004123"/>
    </source>
</evidence>
<dbReference type="Proteomes" id="UP001519460">
    <property type="component" value="Unassembled WGS sequence"/>
</dbReference>
<dbReference type="PANTHER" id="PTHR12705">
    <property type="entry name" value="ORIGIN RECOGNITION COMPLEX SUBUNIT 5"/>
    <property type="match status" value="1"/>
</dbReference>